<dbReference type="PANTHER" id="PTHR34390:SF2">
    <property type="entry name" value="SUCCINATE TRANSPORTER SUBUNIT YJJP-RELATED"/>
    <property type="match status" value="1"/>
</dbReference>
<dbReference type="GO" id="GO:0015744">
    <property type="term" value="P:succinate transport"/>
    <property type="evidence" value="ECO:0007669"/>
    <property type="project" value="TreeGrafter"/>
</dbReference>
<evidence type="ECO:0000259" key="8">
    <source>
        <dbReference type="Pfam" id="PF06738"/>
    </source>
</evidence>
<comment type="caution">
    <text evidence="9">The sequence shown here is derived from an EMBL/GenBank/DDBJ whole genome shotgun (WGS) entry which is preliminary data.</text>
</comment>
<keyword evidence="3 7" id="KW-0812">Transmembrane</keyword>
<comment type="similarity">
    <text evidence="6">Belongs to the ThrE exporter (TC 2.A.79) family.</text>
</comment>
<keyword evidence="2" id="KW-1003">Cell membrane</keyword>
<comment type="subcellular location">
    <subcellularLocation>
        <location evidence="1">Cell membrane</location>
        <topology evidence="1">Multi-pass membrane protein</topology>
    </subcellularLocation>
</comment>
<dbReference type="GO" id="GO:0005886">
    <property type="term" value="C:plasma membrane"/>
    <property type="evidence" value="ECO:0007669"/>
    <property type="project" value="UniProtKB-SubCell"/>
</dbReference>
<gene>
    <name evidence="9" type="ORF">BIT28_23440</name>
</gene>
<evidence type="ECO:0000256" key="2">
    <source>
        <dbReference type="ARBA" id="ARBA00022475"/>
    </source>
</evidence>
<feature type="domain" description="Threonine/serine exporter-like N-terminal" evidence="8">
    <location>
        <begin position="22"/>
        <end position="259"/>
    </location>
</feature>
<evidence type="ECO:0000313" key="10">
    <source>
        <dbReference type="Proteomes" id="UP000186905"/>
    </source>
</evidence>
<dbReference type="OrthoDB" id="9813917at2"/>
<feature type="transmembrane region" description="Helical" evidence="7">
    <location>
        <begin position="149"/>
        <end position="165"/>
    </location>
</feature>
<evidence type="ECO:0000256" key="7">
    <source>
        <dbReference type="SAM" id="Phobius"/>
    </source>
</evidence>
<organism evidence="9 10">
    <name type="scientific">Photobacterium proteolyticum</name>
    <dbReference type="NCBI Taxonomy" id="1903952"/>
    <lineage>
        <taxon>Bacteria</taxon>
        <taxon>Pseudomonadati</taxon>
        <taxon>Pseudomonadota</taxon>
        <taxon>Gammaproteobacteria</taxon>
        <taxon>Vibrionales</taxon>
        <taxon>Vibrionaceae</taxon>
        <taxon>Photobacterium</taxon>
    </lineage>
</organism>
<evidence type="ECO:0000256" key="1">
    <source>
        <dbReference type="ARBA" id="ARBA00004651"/>
    </source>
</evidence>
<evidence type="ECO:0000256" key="6">
    <source>
        <dbReference type="ARBA" id="ARBA00034125"/>
    </source>
</evidence>
<keyword evidence="10" id="KW-1185">Reference proteome</keyword>
<dbReference type="GO" id="GO:0022857">
    <property type="term" value="F:transmembrane transporter activity"/>
    <property type="evidence" value="ECO:0007669"/>
    <property type="project" value="InterPro"/>
</dbReference>
<keyword evidence="5 7" id="KW-0472">Membrane</keyword>
<dbReference type="Proteomes" id="UP000186905">
    <property type="component" value="Unassembled WGS sequence"/>
</dbReference>
<evidence type="ECO:0000313" key="9">
    <source>
        <dbReference type="EMBL" id="OLQ77427.1"/>
    </source>
</evidence>
<evidence type="ECO:0000256" key="5">
    <source>
        <dbReference type="ARBA" id="ARBA00023136"/>
    </source>
</evidence>
<dbReference type="Pfam" id="PF06738">
    <property type="entry name" value="ThrE"/>
    <property type="match status" value="1"/>
</dbReference>
<dbReference type="AlphaFoldDB" id="A0A1Q9GS10"/>
<evidence type="ECO:0000256" key="3">
    <source>
        <dbReference type="ARBA" id="ARBA00022692"/>
    </source>
</evidence>
<proteinExistence type="inferred from homology"/>
<dbReference type="STRING" id="1903952.BIT28_23440"/>
<reference evidence="9 10" key="1">
    <citation type="submission" date="2016-09" db="EMBL/GenBank/DDBJ databases">
        <title>Photobacterium proteolyticum sp. nov. a protease producing bacterium isolated from ocean sediments of Laizhou Bay.</title>
        <authorList>
            <person name="Li Y."/>
        </authorList>
    </citation>
    <scope>NUCLEOTIDE SEQUENCE [LARGE SCALE GENOMIC DNA]</scope>
    <source>
        <strain evidence="9 10">13-12</strain>
    </source>
</reference>
<protein>
    <recommendedName>
        <fullName evidence="8">Threonine/serine exporter-like N-terminal domain-containing protein</fullName>
    </recommendedName>
</protein>
<feature type="transmembrane region" description="Helical" evidence="7">
    <location>
        <begin position="125"/>
        <end position="143"/>
    </location>
</feature>
<feature type="transmembrane region" description="Helical" evidence="7">
    <location>
        <begin position="177"/>
        <end position="198"/>
    </location>
</feature>
<evidence type="ECO:0000256" key="4">
    <source>
        <dbReference type="ARBA" id="ARBA00022989"/>
    </source>
</evidence>
<feature type="transmembrane region" description="Helical" evidence="7">
    <location>
        <begin position="244"/>
        <end position="266"/>
    </location>
</feature>
<dbReference type="PANTHER" id="PTHR34390">
    <property type="entry name" value="UPF0442 PROTEIN YJJB-RELATED"/>
    <property type="match status" value="1"/>
</dbReference>
<name>A0A1Q9GS10_9GAMM</name>
<dbReference type="EMBL" id="MJIL01000067">
    <property type="protein sequence ID" value="OLQ77427.1"/>
    <property type="molecule type" value="Genomic_DNA"/>
</dbReference>
<dbReference type="RefSeq" id="WP_075763580.1">
    <property type="nucleotide sequence ID" value="NZ_MJIL01000067.1"/>
</dbReference>
<dbReference type="InterPro" id="IPR050539">
    <property type="entry name" value="ThrE_Dicarb/AminoAcid_Exp"/>
</dbReference>
<dbReference type="InterPro" id="IPR010619">
    <property type="entry name" value="ThrE-like_N"/>
</dbReference>
<accession>A0A1Q9GS10</accession>
<feature type="transmembrane region" description="Helical" evidence="7">
    <location>
        <begin position="204"/>
        <end position="224"/>
    </location>
</feature>
<sequence length="267" mass="29013">MVSGAEPLTPTLTEPQQREISRLAVLAGQRLLQHGAESTLVTDVTCRLGRALGVESVEVSLSASSMVITTLSHGRCITTTRRCQDRGINMQVVTEVQRVVIMAERGLLDIQGVHDRLLKIQALRYNRVLVIFMIGLSCASFSRLAGADWPVFFLTFFASSVGMFVRQEIAHCHFNPLVNFGVTAFVTTLISGFGQVYQIGEAPFLAMASSVLMLVPGFPLINAISDMVKGYANMGIARWTMATLLTLSTSMGIVAAMNVLGVWGWLS</sequence>
<keyword evidence="4 7" id="KW-1133">Transmembrane helix</keyword>